<dbReference type="Proteomes" id="UP000886998">
    <property type="component" value="Unassembled WGS sequence"/>
</dbReference>
<reference evidence="1" key="1">
    <citation type="submission" date="2020-08" db="EMBL/GenBank/DDBJ databases">
        <title>Multicomponent nature underlies the extraordinary mechanical properties of spider dragline silk.</title>
        <authorList>
            <person name="Kono N."/>
            <person name="Nakamura H."/>
            <person name="Mori M."/>
            <person name="Yoshida Y."/>
            <person name="Ohtoshi R."/>
            <person name="Malay A.D."/>
            <person name="Moran D.A.P."/>
            <person name="Tomita M."/>
            <person name="Numata K."/>
            <person name="Arakawa K."/>
        </authorList>
    </citation>
    <scope>NUCLEOTIDE SEQUENCE</scope>
</reference>
<gene>
    <name evidence="1" type="ORF">TNIN_212661</name>
</gene>
<protein>
    <submittedName>
        <fullName evidence="1">Uncharacterized protein</fullName>
    </submittedName>
</protein>
<name>A0A8X6WU34_9ARAC</name>
<dbReference type="AlphaFoldDB" id="A0A8X6WU34"/>
<keyword evidence="2" id="KW-1185">Reference proteome</keyword>
<comment type="caution">
    <text evidence="1">The sequence shown here is derived from an EMBL/GenBank/DDBJ whole genome shotgun (WGS) entry which is preliminary data.</text>
</comment>
<sequence>MRGGRMKRDAISGSERGQFSTLVSMSDKGSLVSFDYIYVPGMQFDLRWITISRIRLKCFPSQHTYPDCVRSQGSG</sequence>
<evidence type="ECO:0000313" key="2">
    <source>
        <dbReference type="Proteomes" id="UP000886998"/>
    </source>
</evidence>
<evidence type="ECO:0000313" key="1">
    <source>
        <dbReference type="EMBL" id="GFY41497.1"/>
    </source>
</evidence>
<accession>A0A8X6WU34</accession>
<proteinExistence type="predicted"/>
<organism evidence="1 2">
    <name type="scientific">Trichonephila inaurata madagascariensis</name>
    <dbReference type="NCBI Taxonomy" id="2747483"/>
    <lineage>
        <taxon>Eukaryota</taxon>
        <taxon>Metazoa</taxon>
        <taxon>Ecdysozoa</taxon>
        <taxon>Arthropoda</taxon>
        <taxon>Chelicerata</taxon>
        <taxon>Arachnida</taxon>
        <taxon>Araneae</taxon>
        <taxon>Araneomorphae</taxon>
        <taxon>Entelegynae</taxon>
        <taxon>Araneoidea</taxon>
        <taxon>Nephilidae</taxon>
        <taxon>Trichonephila</taxon>
        <taxon>Trichonephila inaurata</taxon>
    </lineage>
</organism>
<dbReference type="EMBL" id="BMAV01002554">
    <property type="protein sequence ID" value="GFY41497.1"/>
    <property type="molecule type" value="Genomic_DNA"/>
</dbReference>